<evidence type="ECO:0000313" key="3">
    <source>
        <dbReference type="EMBL" id="ORY47103.1"/>
    </source>
</evidence>
<dbReference type="AlphaFoldDB" id="A0A1Y2CJ97"/>
<dbReference type="GO" id="GO:0070224">
    <property type="term" value="F:sulfide:quinone oxidoreductase activity"/>
    <property type="evidence" value="ECO:0007669"/>
    <property type="project" value="TreeGrafter"/>
</dbReference>
<feature type="region of interest" description="Disordered" evidence="1">
    <location>
        <begin position="177"/>
        <end position="197"/>
    </location>
</feature>
<dbReference type="InterPro" id="IPR023753">
    <property type="entry name" value="FAD/NAD-binding_dom"/>
</dbReference>
<organism evidence="3 4">
    <name type="scientific">Leucosporidium creatinivorum</name>
    <dbReference type="NCBI Taxonomy" id="106004"/>
    <lineage>
        <taxon>Eukaryota</taxon>
        <taxon>Fungi</taxon>
        <taxon>Dikarya</taxon>
        <taxon>Basidiomycota</taxon>
        <taxon>Pucciniomycotina</taxon>
        <taxon>Microbotryomycetes</taxon>
        <taxon>Leucosporidiales</taxon>
        <taxon>Leucosporidium</taxon>
    </lineage>
</organism>
<dbReference type="InParanoid" id="A0A1Y2CJ97"/>
<feature type="compositionally biased region" description="Polar residues" evidence="1">
    <location>
        <begin position="184"/>
        <end position="194"/>
    </location>
</feature>
<dbReference type="PANTHER" id="PTHR10632">
    <property type="entry name" value="SULFIDE:QUINONE OXIDOREDUCTASE"/>
    <property type="match status" value="1"/>
</dbReference>
<keyword evidence="4" id="KW-1185">Reference proteome</keyword>
<dbReference type="GO" id="GO:0070221">
    <property type="term" value="P:sulfide oxidation, using sulfide:quinone oxidoreductase"/>
    <property type="evidence" value="ECO:0007669"/>
    <property type="project" value="TreeGrafter"/>
</dbReference>
<name>A0A1Y2CJ97_9BASI</name>
<dbReference type="InterPro" id="IPR036188">
    <property type="entry name" value="FAD/NAD-bd_sf"/>
</dbReference>
<dbReference type="PANTHER" id="PTHR10632:SF2">
    <property type="entry name" value="SULFIDE:QUINONE OXIDOREDUCTASE, MITOCHONDRIAL"/>
    <property type="match status" value="1"/>
</dbReference>
<reference evidence="3 4" key="1">
    <citation type="submission" date="2016-07" db="EMBL/GenBank/DDBJ databases">
        <title>Pervasive Adenine N6-methylation of Active Genes in Fungi.</title>
        <authorList>
            <consortium name="DOE Joint Genome Institute"/>
            <person name="Mondo S.J."/>
            <person name="Dannebaum R.O."/>
            <person name="Kuo R.C."/>
            <person name="Labutti K."/>
            <person name="Haridas S."/>
            <person name="Kuo A."/>
            <person name="Salamov A."/>
            <person name="Ahrendt S.R."/>
            <person name="Lipzen A."/>
            <person name="Sullivan W."/>
            <person name="Andreopoulos W.B."/>
            <person name="Clum A."/>
            <person name="Lindquist E."/>
            <person name="Daum C."/>
            <person name="Ramamoorthy G.K."/>
            <person name="Gryganskyi A."/>
            <person name="Culley D."/>
            <person name="Magnuson J.K."/>
            <person name="James T.Y."/>
            <person name="O'Malley M.A."/>
            <person name="Stajich J.E."/>
            <person name="Spatafora J.W."/>
            <person name="Visel A."/>
            <person name="Grigoriev I.V."/>
        </authorList>
    </citation>
    <scope>NUCLEOTIDE SEQUENCE [LARGE SCALE GENOMIC DNA]</scope>
    <source>
        <strain evidence="3 4">62-1032</strain>
    </source>
</reference>
<feature type="domain" description="FAD/NAD(P)-binding" evidence="2">
    <location>
        <begin position="29"/>
        <end position="152"/>
    </location>
</feature>
<dbReference type="Pfam" id="PF07992">
    <property type="entry name" value="Pyr_redox_2"/>
    <property type="match status" value="1"/>
</dbReference>
<proteinExistence type="predicted"/>
<dbReference type="InterPro" id="IPR015904">
    <property type="entry name" value="Sulphide_quinone_reductase"/>
</dbReference>
<accession>A0A1Y2CJ97</accession>
<gene>
    <name evidence="3" type="ORF">BCR35DRAFT_316333</name>
</gene>
<evidence type="ECO:0000259" key="2">
    <source>
        <dbReference type="Pfam" id="PF07992"/>
    </source>
</evidence>
<dbReference type="Gene3D" id="3.50.50.60">
    <property type="entry name" value="FAD/NAD(P)-binding domain"/>
    <property type="match status" value="2"/>
</dbReference>
<evidence type="ECO:0000313" key="4">
    <source>
        <dbReference type="Proteomes" id="UP000193467"/>
    </source>
</evidence>
<sequence length="459" mass="49946">MLLTRTPLSRFTSSTLSRQQIRLASTHHRFLIVGGGTAGTTVAAQLQRAFKSEGRALGEGEVAVVDGAEKHHYQPGWTLVGSGLAPLSNMSRPLASLIPQGVKLYKQDVKTFEPENNKVKTSGEDEISYDYLIVAPGLKTSFAAIPGLTEALQDPASKVSTIYKEDSVEKVWRDIQGFEGGGRSSPNPLGSSSALERPRRSCGWYGSPLLGPFSAPSTPALSQWKKDGKREKTDIAFATGGPAMFAVPKYAAALESLRKERNVEGLFNHNLVKIDGKNKKATFAKADGTTVEESYDLLHVTPPQCPPEFIKESPLADAAGWVSVNPSTTQHTKYPNVFSLGDASSMPNSKTAAAITAQAPVLVDNLRALVDGKELKAVYDGYASCPLLTGHNELMLAEFKYGGIPKETFSRFVGSQDKPNALFYYLKKDIFPFAYWNAFVKGIWFGPKAFLRPIAYMKE</sequence>
<dbReference type="STRING" id="106004.A0A1Y2CJ97"/>
<protein>
    <submittedName>
        <fullName evidence="3">FAD/NAD(P)-binding domain-containing protein</fullName>
    </submittedName>
</protein>
<dbReference type="PRINTS" id="PR00368">
    <property type="entry name" value="FADPNR"/>
</dbReference>
<dbReference type="Proteomes" id="UP000193467">
    <property type="component" value="Unassembled WGS sequence"/>
</dbReference>
<dbReference type="OrthoDB" id="5376590at2759"/>
<comment type="caution">
    <text evidence="3">The sequence shown here is derived from an EMBL/GenBank/DDBJ whole genome shotgun (WGS) entry which is preliminary data.</text>
</comment>
<evidence type="ECO:0000256" key="1">
    <source>
        <dbReference type="SAM" id="MobiDB-lite"/>
    </source>
</evidence>
<dbReference type="EMBL" id="MCGR01000118">
    <property type="protein sequence ID" value="ORY47103.1"/>
    <property type="molecule type" value="Genomic_DNA"/>
</dbReference>
<dbReference type="SUPFAM" id="SSF51905">
    <property type="entry name" value="FAD/NAD(P)-binding domain"/>
    <property type="match status" value="1"/>
</dbReference>
<dbReference type="GO" id="GO:0005739">
    <property type="term" value="C:mitochondrion"/>
    <property type="evidence" value="ECO:0007669"/>
    <property type="project" value="TreeGrafter"/>
</dbReference>
<dbReference type="GO" id="GO:0071949">
    <property type="term" value="F:FAD binding"/>
    <property type="evidence" value="ECO:0007669"/>
    <property type="project" value="TreeGrafter"/>
</dbReference>
<dbReference type="FunCoup" id="A0A1Y2CJ97">
    <property type="interactions" value="199"/>
</dbReference>